<protein>
    <submittedName>
        <fullName evidence="2">GNAT family N-acetyltransferase</fullName>
    </submittedName>
</protein>
<sequence>MDRIARLIDEKDFAGFEALYNDFRERAEQDYKFELEPLDYAGFIDAVRKELISCIVLFEDSIPVAFLIYTTSISEAIELNIIHSYKLENTEERAKVLINEFLKETEIDREDMVVSYPLLGKQESLIHVVSGFGFKFIGTVVLRFMMYGTNSKEILNMYKPDELPSEYYLTHWDNRYFDDAVKVVHEAFKETADALFDPRFKSLDGSDDILTKIVQDVYAEFLPEATTVLLYNGKPVGFCFINLTDGRIANIPIFGLLKEHQSKGFSKLMLRQSLEKLIAWSESGERPISEINTTTETDNYQALKLYRHLGFKEDYDYPQAYLG</sequence>
<dbReference type="Pfam" id="PF00583">
    <property type="entry name" value="Acetyltransf_1"/>
    <property type="match status" value="1"/>
</dbReference>
<reference evidence="2" key="2">
    <citation type="journal article" date="2021" name="PeerJ">
        <title>Extensive microbial diversity within the chicken gut microbiome revealed by metagenomics and culture.</title>
        <authorList>
            <person name="Gilroy R."/>
            <person name="Ravi A."/>
            <person name="Getino M."/>
            <person name="Pursley I."/>
            <person name="Horton D.L."/>
            <person name="Alikhan N.F."/>
            <person name="Baker D."/>
            <person name="Gharbi K."/>
            <person name="Hall N."/>
            <person name="Watson M."/>
            <person name="Adriaenssens E.M."/>
            <person name="Foster-Nyarko E."/>
            <person name="Jarju S."/>
            <person name="Secka A."/>
            <person name="Antonio M."/>
            <person name="Oren A."/>
            <person name="Chaudhuri R.R."/>
            <person name="La Ragione R."/>
            <person name="Hildebrand F."/>
            <person name="Pallen M.J."/>
        </authorList>
    </citation>
    <scope>NUCLEOTIDE SEQUENCE</scope>
    <source>
        <strain evidence="2">10192</strain>
    </source>
</reference>
<feature type="domain" description="N-acetyltransferase" evidence="1">
    <location>
        <begin position="182"/>
        <end position="323"/>
    </location>
</feature>
<dbReference type="SUPFAM" id="SSF55729">
    <property type="entry name" value="Acyl-CoA N-acyltransferases (Nat)"/>
    <property type="match status" value="1"/>
</dbReference>
<accession>A0A9D9DPZ4</accession>
<dbReference type="GO" id="GO:0016747">
    <property type="term" value="F:acyltransferase activity, transferring groups other than amino-acyl groups"/>
    <property type="evidence" value="ECO:0007669"/>
    <property type="project" value="InterPro"/>
</dbReference>
<dbReference type="PROSITE" id="PS51186">
    <property type="entry name" value="GNAT"/>
    <property type="match status" value="1"/>
</dbReference>
<dbReference type="Gene3D" id="3.40.630.30">
    <property type="match status" value="1"/>
</dbReference>
<evidence type="ECO:0000259" key="1">
    <source>
        <dbReference type="PROSITE" id="PS51186"/>
    </source>
</evidence>
<proteinExistence type="predicted"/>
<organism evidence="2 3">
    <name type="scientific">Candidatus Scatousia excrementipullorum</name>
    <dbReference type="NCBI Taxonomy" id="2840936"/>
    <lineage>
        <taxon>Bacteria</taxon>
        <taxon>Candidatus Scatousia</taxon>
    </lineage>
</organism>
<evidence type="ECO:0000313" key="2">
    <source>
        <dbReference type="EMBL" id="MBO8430680.1"/>
    </source>
</evidence>
<evidence type="ECO:0000313" key="3">
    <source>
        <dbReference type="Proteomes" id="UP000823632"/>
    </source>
</evidence>
<name>A0A9D9DPZ4_9BACT</name>
<dbReference type="EMBL" id="JADIND010000099">
    <property type="protein sequence ID" value="MBO8430680.1"/>
    <property type="molecule type" value="Genomic_DNA"/>
</dbReference>
<dbReference type="InterPro" id="IPR016181">
    <property type="entry name" value="Acyl_CoA_acyltransferase"/>
</dbReference>
<dbReference type="AlphaFoldDB" id="A0A9D9DPZ4"/>
<reference evidence="2" key="1">
    <citation type="submission" date="2020-10" db="EMBL/GenBank/DDBJ databases">
        <authorList>
            <person name="Gilroy R."/>
        </authorList>
    </citation>
    <scope>NUCLEOTIDE SEQUENCE</scope>
    <source>
        <strain evidence="2">10192</strain>
    </source>
</reference>
<dbReference type="Proteomes" id="UP000823632">
    <property type="component" value="Unassembled WGS sequence"/>
</dbReference>
<comment type="caution">
    <text evidence="2">The sequence shown here is derived from an EMBL/GenBank/DDBJ whole genome shotgun (WGS) entry which is preliminary data.</text>
</comment>
<dbReference type="InterPro" id="IPR000182">
    <property type="entry name" value="GNAT_dom"/>
</dbReference>
<gene>
    <name evidence="2" type="ORF">IAC76_04770</name>
</gene>